<reference evidence="3 6" key="2">
    <citation type="submission" date="2020-01" db="EMBL/GenBank/DDBJ databases">
        <title>Insect and environment-associated Actinomycetes.</title>
        <authorList>
            <person name="Currrie C."/>
            <person name="Chevrette M."/>
            <person name="Carlson C."/>
            <person name="Stubbendieck R."/>
            <person name="Wendt-Pienkowski E."/>
        </authorList>
    </citation>
    <scope>NUCLEOTIDE SEQUENCE [LARGE SCALE GENOMIC DNA]</scope>
    <source>
        <strain evidence="3 6">SID8386</strain>
    </source>
</reference>
<accession>A0A1I5J504</accession>
<dbReference type="AlphaFoldDB" id="A0A1I5J504"/>
<protein>
    <submittedName>
        <fullName evidence="4">Uncharacterized conserved protein YciI, contains a putative active-site phosphohistidine</fullName>
    </submittedName>
</protein>
<keyword evidence="6" id="KW-1185">Reference proteome</keyword>
<evidence type="ECO:0000313" key="3">
    <source>
        <dbReference type="EMBL" id="NEC58287.1"/>
    </source>
</evidence>
<dbReference type="Pfam" id="PF03795">
    <property type="entry name" value="YCII"/>
    <property type="match status" value="1"/>
</dbReference>
<name>A0A1I5J504_9PSEU</name>
<organism evidence="4 5">
    <name type="scientific">Amycolatopsis rubida</name>
    <dbReference type="NCBI Taxonomy" id="112413"/>
    <lineage>
        <taxon>Bacteria</taxon>
        <taxon>Bacillati</taxon>
        <taxon>Actinomycetota</taxon>
        <taxon>Actinomycetes</taxon>
        <taxon>Pseudonocardiales</taxon>
        <taxon>Pseudonocardiaceae</taxon>
        <taxon>Amycolatopsis</taxon>
    </lineage>
</organism>
<dbReference type="STRING" id="112413.SAMN05421854_102910"/>
<evidence type="ECO:0000259" key="2">
    <source>
        <dbReference type="Pfam" id="PF03795"/>
    </source>
</evidence>
<dbReference type="Proteomes" id="UP000199137">
    <property type="component" value="Unassembled WGS sequence"/>
</dbReference>
<sequence>MFVVVLTYIVPLAEIDRALPAHNEWLTKQYEDGHFLASGGQRPRTGGVVITRPMERAQLDAILATDPFAIGQLATYEIIHFQPTRTAPELNLVNELLDNN</sequence>
<dbReference type="Proteomes" id="UP000470404">
    <property type="component" value="Unassembled WGS sequence"/>
</dbReference>
<evidence type="ECO:0000313" key="4">
    <source>
        <dbReference type="EMBL" id="SFO67461.1"/>
    </source>
</evidence>
<evidence type="ECO:0000256" key="1">
    <source>
        <dbReference type="ARBA" id="ARBA00007689"/>
    </source>
</evidence>
<dbReference type="SUPFAM" id="SSF54909">
    <property type="entry name" value="Dimeric alpha+beta barrel"/>
    <property type="match status" value="1"/>
</dbReference>
<dbReference type="PANTHER" id="PTHR37828">
    <property type="entry name" value="GSR2449 PROTEIN"/>
    <property type="match status" value="1"/>
</dbReference>
<comment type="similarity">
    <text evidence="1">Belongs to the YciI family.</text>
</comment>
<dbReference type="InterPro" id="IPR005545">
    <property type="entry name" value="YCII"/>
</dbReference>
<reference evidence="4 5" key="1">
    <citation type="submission" date="2016-10" db="EMBL/GenBank/DDBJ databases">
        <authorList>
            <person name="de Groot N.N."/>
        </authorList>
    </citation>
    <scope>NUCLEOTIDE SEQUENCE [LARGE SCALE GENOMIC DNA]</scope>
    <source>
        <strain evidence="4 5">DSM 44637</strain>
    </source>
</reference>
<evidence type="ECO:0000313" key="6">
    <source>
        <dbReference type="Proteomes" id="UP000470404"/>
    </source>
</evidence>
<feature type="domain" description="YCII-related" evidence="2">
    <location>
        <begin position="1"/>
        <end position="81"/>
    </location>
</feature>
<proteinExistence type="inferred from homology"/>
<evidence type="ECO:0000313" key="5">
    <source>
        <dbReference type="Proteomes" id="UP000199137"/>
    </source>
</evidence>
<dbReference type="RefSeq" id="WP_067575960.1">
    <property type="nucleotide sequence ID" value="NZ_FOWC01000002.1"/>
</dbReference>
<dbReference type="PANTHER" id="PTHR37828:SF1">
    <property type="entry name" value="YCII-RELATED DOMAIN-CONTAINING PROTEIN"/>
    <property type="match status" value="1"/>
</dbReference>
<dbReference type="OrthoDB" id="9814407at2"/>
<gene>
    <name evidence="3" type="ORF">G3I59_22440</name>
    <name evidence="4" type="ORF">SAMN05421854_102910</name>
</gene>
<dbReference type="InterPro" id="IPR011008">
    <property type="entry name" value="Dimeric_a/b-barrel"/>
</dbReference>
<dbReference type="EMBL" id="FOWC01000002">
    <property type="protein sequence ID" value="SFO67461.1"/>
    <property type="molecule type" value="Genomic_DNA"/>
</dbReference>
<dbReference type="EMBL" id="JAAGNC010000111">
    <property type="protein sequence ID" value="NEC58287.1"/>
    <property type="molecule type" value="Genomic_DNA"/>
</dbReference>